<dbReference type="EMBL" id="VMNW02000146">
    <property type="protein sequence ID" value="KAA9149266.1"/>
    <property type="molecule type" value="Genomic_DNA"/>
</dbReference>
<feature type="transmembrane region" description="Helical" evidence="1">
    <location>
        <begin position="212"/>
        <end position="231"/>
    </location>
</feature>
<feature type="transmembrane region" description="Helical" evidence="1">
    <location>
        <begin position="33"/>
        <end position="51"/>
    </location>
</feature>
<feature type="transmembrane region" description="Helical" evidence="1">
    <location>
        <begin position="499"/>
        <end position="519"/>
    </location>
</feature>
<feature type="transmembrane region" description="Helical" evidence="1">
    <location>
        <begin position="305"/>
        <end position="321"/>
    </location>
</feature>
<gene>
    <name evidence="2" type="ORF">FPZ12_043565</name>
</gene>
<feature type="transmembrane region" description="Helical" evidence="1">
    <location>
        <begin position="473"/>
        <end position="493"/>
    </location>
</feature>
<evidence type="ECO:0000313" key="2">
    <source>
        <dbReference type="EMBL" id="KAA9149266.1"/>
    </source>
</evidence>
<dbReference type="AlphaFoldDB" id="A0A5N0ULE1"/>
<evidence type="ECO:0000313" key="3">
    <source>
        <dbReference type="Proteomes" id="UP000319769"/>
    </source>
</evidence>
<feature type="transmembrane region" description="Helical" evidence="1">
    <location>
        <begin position="119"/>
        <end position="138"/>
    </location>
</feature>
<feature type="transmembrane region" description="Helical" evidence="1">
    <location>
        <begin position="531"/>
        <end position="549"/>
    </location>
</feature>
<evidence type="ECO:0000256" key="1">
    <source>
        <dbReference type="SAM" id="Phobius"/>
    </source>
</evidence>
<keyword evidence="1" id="KW-1133">Transmembrane helix</keyword>
<feature type="transmembrane region" description="Helical" evidence="1">
    <location>
        <begin position="63"/>
        <end position="84"/>
    </location>
</feature>
<protein>
    <submittedName>
        <fullName evidence="2">Uncharacterized protein</fullName>
    </submittedName>
</protein>
<dbReference type="Proteomes" id="UP000319769">
    <property type="component" value="Unassembled WGS sequence"/>
</dbReference>
<feature type="transmembrane region" description="Helical" evidence="1">
    <location>
        <begin position="243"/>
        <end position="262"/>
    </location>
</feature>
<name>A0A5N0ULE1_9PSEU</name>
<keyword evidence="1" id="KW-0812">Transmembrane</keyword>
<organism evidence="2 3">
    <name type="scientific">Amycolatopsis acidicola</name>
    <dbReference type="NCBI Taxonomy" id="2596893"/>
    <lineage>
        <taxon>Bacteria</taxon>
        <taxon>Bacillati</taxon>
        <taxon>Actinomycetota</taxon>
        <taxon>Actinomycetes</taxon>
        <taxon>Pseudonocardiales</taxon>
        <taxon>Pseudonocardiaceae</taxon>
        <taxon>Amycolatopsis</taxon>
    </lineage>
</organism>
<feature type="transmembrane region" description="Helical" evidence="1">
    <location>
        <begin position="90"/>
        <end position="107"/>
    </location>
</feature>
<reference evidence="2" key="1">
    <citation type="submission" date="2019-09" db="EMBL/GenBank/DDBJ databases">
        <authorList>
            <person name="Teo W.F.A."/>
            <person name="Duangmal K."/>
        </authorList>
    </citation>
    <scope>NUCLEOTIDE SEQUENCE [LARGE SCALE GENOMIC DNA]</scope>
    <source>
        <strain evidence="2">K81G1</strain>
    </source>
</reference>
<feature type="transmembrane region" description="Helical" evidence="1">
    <location>
        <begin position="350"/>
        <end position="371"/>
    </location>
</feature>
<sequence>MRGAAPAAWCAVLLAWAATHLATGTPWPELGQWALAVGAGVLLPGFALVRAVRAAAAPLLEDLAWAAVAGCVVAMVGWALDVVLPWAPPPWLTGPVVAAALTAIPAARKRILAKPAPGWGLAANLGVAGSLLVAVAWMTTDYLRYNPLDPGAAGHGYYFDTTFQVAVVGELRHSLWPGYPLVSGDPYSYHWFLHAITAHLTTGTGVDPFDSMLRLVPTSVLPAVVLLSAVVARRVAGTPRAGAVCAALLTVTGATVATIWSTDGEAPLMIQGYWASSLTSEFGWLPTVAVAGLVLAVLRRSADDRAMPVWLLVPFVLLAAGAKSADLAVLLGGTVLALCALLVRRKWKVVWRAVAINVLLGGVLLIARFTLYGGGDYGLQIGLAGSIRALAGQLFPDAVQRSGSDLCLTLPHVPAVPFLAAAVLFLVPLAPRLAGFLPLLRRRPLDPAMWLFLGTLIAGLGAMLVFRQPGNSNYYFLVAAYPVGLIGSAWGISELRWGRAAWVGLAFGVACTLVIAWFVGANPPSTISGRLAPLAVLALAVIVLGALGFSRKRGTVLVVFALLGTGLLSTGLYLTQASTKPSYNRTVSQVGGTDLPVTRDELAAGRWLNEHAGPDDVLAVNRVCTQRAGETCTAKLYDMSAFAQRRVDVEGWAYAPRNLDSAWQSTEWYADQPFWDQPRLNEELTAFTSPSPALLDALRARGVHWLVADTRAPVNQKALDALAPRALTLPTMIIWRI</sequence>
<feature type="transmembrane region" description="Helical" evidence="1">
    <location>
        <begin position="555"/>
        <end position="575"/>
    </location>
</feature>
<feature type="transmembrane region" description="Helical" evidence="1">
    <location>
        <begin position="327"/>
        <end position="343"/>
    </location>
</feature>
<feature type="transmembrane region" description="Helical" evidence="1">
    <location>
        <begin position="282"/>
        <end position="298"/>
    </location>
</feature>
<comment type="caution">
    <text evidence="2">The sequence shown here is derived from an EMBL/GenBank/DDBJ whole genome shotgun (WGS) entry which is preliminary data.</text>
</comment>
<keyword evidence="1" id="KW-0472">Membrane</keyword>
<dbReference type="OrthoDB" id="3855595at2"/>
<accession>A0A5N0ULE1</accession>
<proteinExistence type="predicted"/>
<dbReference type="RefSeq" id="WP_144759406.1">
    <property type="nucleotide sequence ID" value="NZ_VMNW02000146.1"/>
</dbReference>
<feature type="transmembrane region" description="Helical" evidence="1">
    <location>
        <begin position="447"/>
        <end position="466"/>
    </location>
</feature>
<keyword evidence="3" id="KW-1185">Reference proteome</keyword>